<dbReference type="GO" id="GO:0006915">
    <property type="term" value="P:apoptotic process"/>
    <property type="evidence" value="ECO:0007669"/>
    <property type="project" value="UniProtKB-KW"/>
</dbReference>
<dbReference type="EMBL" id="JARPUR010000001">
    <property type="protein sequence ID" value="KAK4886572.1"/>
    <property type="molecule type" value="Genomic_DNA"/>
</dbReference>
<dbReference type="GO" id="GO:0003723">
    <property type="term" value="F:RNA binding"/>
    <property type="evidence" value="ECO:0007669"/>
    <property type="project" value="TreeGrafter"/>
</dbReference>
<feature type="compositionally biased region" description="Polar residues" evidence="3">
    <location>
        <begin position="466"/>
        <end position="485"/>
    </location>
</feature>
<evidence type="ECO:0000256" key="1">
    <source>
        <dbReference type="ARBA" id="ARBA00009515"/>
    </source>
</evidence>
<dbReference type="InterPro" id="IPR011989">
    <property type="entry name" value="ARM-like"/>
</dbReference>
<organism evidence="4 5">
    <name type="scientific">Aquatica leii</name>
    <dbReference type="NCBI Taxonomy" id="1421715"/>
    <lineage>
        <taxon>Eukaryota</taxon>
        <taxon>Metazoa</taxon>
        <taxon>Ecdysozoa</taxon>
        <taxon>Arthropoda</taxon>
        <taxon>Hexapoda</taxon>
        <taxon>Insecta</taxon>
        <taxon>Pterygota</taxon>
        <taxon>Neoptera</taxon>
        <taxon>Endopterygota</taxon>
        <taxon>Coleoptera</taxon>
        <taxon>Polyphaga</taxon>
        <taxon>Elateriformia</taxon>
        <taxon>Elateroidea</taxon>
        <taxon>Lampyridae</taxon>
        <taxon>Luciolinae</taxon>
        <taxon>Aquatica</taxon>
    </lineage>
</organism>
<gene>
    <name evidence="4" type="ORF">RN001_002843</name>
</gene>
<dbReference type="PANTHER" id="PTHR12758:SF19">
    <property type="entry name" value="APOPTOSIS INHIBITOR 5"/>
    <property type="match status" value="1"/>
</dbReference>
<reference evidence="5" key="1">
    <citation type="submission" date="2023-01" db="EMBL/GenBank/DDBJ databases">
        <title>Key to firefly adult light organ development and bioluminescence: homeobox transcription factors regulate luciferase expression and transportation to peroxisome.</title>
        <authorList>
            <person name="Fu X."/>
        </authorList>
    </citation>
    <scope>NUCLEOTIDE SEQUENCE [LARGE SCALE GENOMIC DNA]</scope>
</reference>
<dbReference type="GO" id="GO:0043066">
    <property type="term" value="P:negative regulation of apoptotic process"/>
    <property type="evidence" value="ECO:0007669"/>
    <property type="project" value="TreeGrafter"/>
</dbReference>
<dbReference type="InterPro" id="IPR016024">
    <property type="entry name" value="ARM-type_fold"/>
</dbReference>
<feature type="region of interest" description="Disordered" evidence="3">
    <location>
        <begin position="453"/>
        <end position="528"/>
    </location>
</feature>
<feature type="compositionally biased region" description="Low complexity" evidence="3">
    <location>
        <begin position="496"/>
        <end position="506"/>
    </location>
</feature>
<evidence type="ECO:0000313" key="4">
    <source>
        <dbReference type="EMBL" id="KAK4886572.1"/>
    </source>
</evidence>
<evidence type="ECO:0000313" key="5">
    <source>
        <dbReference type="Proteomes" id="UP001353858"/>
    </source>
</evidence>
<evidence type="ECO:0000256" key="2">
    <source>
        <dbReference type="ARBA" id="ARBA00022703"/>
    </source>
</evidence>
<dbReference type="InterPro" id="IPR008383">
    <property type="entry name" value="API5"/>
</dbReference>
<dbReference type="GO" id="GO:0005634">
    <property type="term" value="C:nucleus"/>
    <property type="evidence" value="ECO:0007669"/>
    <property type="project" value="TreeGrafter"/>
</dbReference>
<dbReference type="Gene3D" id="1.25.10.10">
    <property type="entry name" value="Leucine-rich Repeat Variant"/>
    <property type="match status" value="1"/>
</dbReference>
<comment type="caution">
    <text evidence="4">The sequence shown here is derived from an EMBL/GenBank/DDBJ whole genome shotgun (WGS) entry which is preliminary data.</text>
</comment>
<evidence type="ECO:0008006" key="6">
    <source>
        <dbReference type="Google" id="ProtNLM"/>
    </source>
</evidence>
<protein>
    <recommendedName>
        <fullName evidence="6">Apoptosis inhibitor 5</fullName>
    </recommendedName>
</protein>
<sequence>MGGVTFDKLYDNYNTLSDAKEKIAEHSREYLEAIESTKGEEKEKKLATQIITKFFKQFPSLQDKAVEAIFDVCEDEDATIRIAAMKALPSICKDNKNYTPKVSDILAQLLQVEDPQEYNIACSSIMQIMKIDPKVVIKNLFKQANEPDSYARDKCLKFLVTKVKGLERSIITPDVEDVIITEIKNSLHAVLAHEYVDLIGFLKSTRLSQSFTGQQELVEIAAEKAELDKDFDPLDQETNQVDRLLTCIKLVIPYFSSKVDSTKFVMYICDKVLPKWNEIGTLQQGELLQLAILRQLAELSAHCGQLDNPSLYVVQIYQKLKDYMPPPPEDTANLTMPVLDFTIVECLLYAFHKLARQCPDFLTHDPQVLKEFRSRLTYFSRGAQGCTKALSNLDIRDRALSEEDKKKKNVAPKLLNNINTLIRDLFYQPPKYQCTVKLSFKIEEVAVKKVQEKSPPSGKRHVPITFETNGSTFNKQSRTNKSSDGVQLYTPPSGKFSNSFQNFNGRNRGGRIARGGGRGRSSNRSWRK</sequence>
<dbReference type="AlphaFoldDB" id="A0AAN7PHG0"/>
<comment type="similarity">
    <text evidence="1">Belongs to the API5 family.</text>
</comment>
<dbReference type="PANTHER" id="PTHR12758">
    <property type="entry name" value="APOPTOSIS INHIBITOR 5-RELATED"/>
    <property type="match status" value="1"/>
</dbReference>
<dbReference type="Pfam" id="PF05918">
    <property type="entry name" value="API5"/>
    <property type="match status" value="1"/>
</dbReference>
<keyword evidence="2" id="KW-0053">Apoptosis</keyword>
<keyword evidence="5" id="KW-1185">Reference proteome</keyword>
<accession>A0AAN7PHG0</accession>
<evidence type="ECO:0000256" key="3">
    <source>
        <dbReference type="SAM" id="MobiDB-lite"/>
    </source>
</evidence>
<name>A0AAN7PHG0_9COLE</name>
<dbReference type="Proteomes" id="UP001353858">
    <property type="component" value="Unassembled WGS sequence"/>
</dbReference>
<proteinExistence type="inferred from homology"/>
<dbReference type="SUPFAM" id="SSF48371">
    <property type="entry name" value="ARM repeat"/>
    <property type="match status" value="1"/>
</dbReference>